<comment type="caution">
    <text evidence="1">The sequence shown here is derived from an EMBL/GenBank/DDBJ whole genome shotgun (WGS) entry which is preliminary data.</text>
</comment>
<gene>
    <name evidence="1" type="ORF">LCGC14_2967980</name>
</gene>
<organism evidence="1">
    <name type="scientific">marine sediment metagenome</name>
    <dbReference type="NCBI Taxonomy" id="412755"/>
    <lineage>
        <taxon>unclassified sequences</taxon>
        <taxon>metagenomes</taxon>
        <taxon>ecological metagenomes</taxon>
    </lineage>
</organism>
<dbReference type="AlphaFoldDB" id="A0A0F8XXP6"/>
<name>A0A0F8XXP6_9ZZZZ</name>
<feature type="non-terminal residue" evidence="1">
    <location>
        <position position="133"/>
    </location>
</feature>
<evidence type="ECO:0000313" key="1">
    <source>
        <dbReference type="EMBL" id="KKK66050.1"/>
    </source>
</evidence>
<sequence>MGFPLFLFLLKKILDNFQNNCYIIGKIETKRRNKMKDKETKKPYIGEPMKTLMNQKVVACPNIYQRMLSIMNEVQYILKVDKAAKGLPYKFVSHDQVTGVLHMPMVKFGVYTKTDILECTQEGNRTFVKAQIS</sequence>
<proteinExistence type="predicted"/>
<accession>A0A0F8XXP6</accession>
<dbReference type="EMBL" id="LAZR01060266">
    <property type="protein sequence ID" value="KKK66050.1"/>
    <property type="molecule type" value="Genomic_DNA"/>
</dbReference>
<reference evidence="1" key="1">
    <citation type="journal article" date="2015" name="Nature">
        <title>Complex archaea that bridge the gap between prokaryotes and eukaryotes.</title>
        <authorList>
            <person name="Spang A."/>
            <person name="Saw J.H."/>
            <person name="Jorgensen S.L."/>
            <person name="Zaremba-Niedzwiedzka K."/>
            <person name="Martijn J."/>
            <person name="Lind A.E."/>
            <person name="van Eijk R."/>
            <person name="Schleper C."/>
            <person name="Guy L."/>
            <person name="Ettema T.J."/>
        </authorList>
    </citation>
    <scope>NUCLEOTIDE SEQUENCE</scope>
</reference>
<protein>
    <submittedName>
        <fullName evidence="1">Uncharacterized protein</fullName>
    </submittedName>
</protein>